<organism evidence="1">
    <name type="scientific">Salmonella enteritidis</name>
    <dbReference type="NCBI Taxonomy" id="149539"/>
    <lineage>
        <taxon>Bacteria</taxon>
        <taxon>Pseudomonadati</taxon>
        <taxon>Pseudomonadota</taxon>
        <taxon>Gammaproteobacteria</taxon>
        <taxon>Enterobacterales</taxon>
        <taxon>Enterobacteriaceae</taxon>
        <taxon>Salmonella</taxon>
    </lineage>
</organism>
<keyword evidence="1" id="KW-0614">Plasmid</keyword>
<name>A0A1S6KR29_SALEN</name>
<proteinExistence type="predicted"/>
<dbReference type="AlphaFoldDB" id="A0A1S6KR29"/>
<reference evidence="1" key="1">
    <citation type="submission" date="2016-12" db="EMBL/GenBank/DDBJ databases">
        <title>Fusion of virulence plasmid pSEN and IncHI2 resistance plasmid in Salmonella enteritidis.</title>
        <authorList>
            <person name="Wong M.H."/>
            <person name="Chen S."/>
        </authorList>
    </citation>
    <scope>NUCLEOTIDE SEQUENCE</scope>
    <source>
        <strain evidence="1">SE380</strain>
        <plasmid evidence="1">unnamed</plasmid>
    </source>
</reference>
<geneLocation type="plasmid" evidence="1">
    <name>unnamed</name>
</geneLocation>
<accession>A0A1S6KR29</accession>
<protein>
    <submittedName>
        <fullName evidence="1">Uncharacterized protein</fullName>
    </submittedName>
</protein>
<evidence type="ECO:0000313" key="1">
    <source>
        <dbReference type="EMBL" id="AQT23817.1"/>
    </source>
</evidence>
<sequence length="38" mass="4276">MAVVKECAGSTPDDRLIWSVIEQLNGELAEGDKLFKRR</sequence>
<dbReference type="EMBL" id="KY401053">
    <property type="protein sequence ID" value="AQT23817.1"/>
    <property type="molecule type" value="Genomic_DNA"/>
</dbReference>